<protein>
    <submittedName>
        <fullName evidence="1">Uncharacterized protein</fullName>
    </submittedName>
</protein>
<proteinExistence type="predicted"/>
<name>A0AAV7USG6_PLEWA</name>
<evidence type="ECO:0000313" key="2">
    <source>
        <dbReference type="Proteomes" id="UP001066276"/>
    </source>
</evidence>
<sequence>MSEINVEKGGSQEDFIRKIVSEEVKAVVQESVRQALGKRKGVDEEELFSLSEDEDRLRGPGGTLSGAIGSQLDAEKEGCSGDFINEDDDEYVLDLEYKDDLEDDFGTVFGAKSREDILDLLDPLGEKLFEPKDIRHPRGKEWWPLEHLAGYIKDRLRKPVEKDEKNVMRAECSRPVIDEKVCMTHNLDPDMITYMFKLGRDPRKGLEISLKQVQNKLLDVLGPLARIFDTVEDAYLKGKDLDVHLIRGWCQRAICFLGNANAGLLTERRKMVLMRVNPKLSDSAGKESSEEARGLLFRDGMVKALTKFARTFTSLDKAHFSMKRVFSNNNLYGRASRRGQLTGRASFRAQYHGAGSFRGNFGGT</sequence>
<gene>
    <name evidence="1" type="ORF">NDU88_000893</name>
</gene>
<reference evidence="1" key="1">
    <citation type="journal article" date="2022" name="bioRxiv">
        <title>Sequencing and chromosome-scale assembly of the giantPleurodeles waltlgenome.</title>
        <authorList>
            <person name="Brown T."/>
            <person name="Elewa A."/>
            <person name="Iarovenko S."/>
            <person name="Subramanian E."/>
            <person name="Araus A.J."/>
            <person name="Petzold A."/>
            <person name="Susuki M."/>
            <person name="Suzuki K.-i.T."/>
            <person name="Hayashi T."/>
            <person name="Toyoda A."/>
            <person name="Oliveira C."/>
            <person name="Osipova E."/>
            <person name="Leigh N.D."/>
            <person name="Simon A."/>
            <person name="Yun M.H."/>
        </authorList>
    </citation>
    <scope>NUCLEOTIDE SEQUENCE</scope>
    <source>
        <strain evidence="1">20211129_DDA</strain>
        <tissue evidence="1">Liver</tissue>
    </source>
</reference>
<accession>A0AAV7USG6</accession>
<dbReference type="AlphaFoldDB" id="A0AAV7USG6"/>
<organism evidence="1 2">
    <name type="scientific">Pleurodeles waltl</name>
    <name type="common">Iberian ribbed newt</name>
    <dbReference type="NCBI Taxonomy" id="8319"/>
    <lineage>
        <taxon>Eukaryota</taxon>
        <taxon>Metazoa</taxon>
        <taxon>Chordata</taxon>
        <taxon>Craniata</taxon>
        <taxon>Vertebrata</taxon>
        <taxon>Euteleostomi</taxon>
        <taxon>Amphibia</taxon>
        <taxon>Batrachia</taxon>
        <taxon>Caudata</taxon>
        <taxon>Salamandroidea</taxon>
        <taxon>Salamandridae</taxon>
        <taxon>Pleurodelinae</taxon>
        <taxon>Pleurodeles</taxon>
    </lineage>
</organism>
<evidence type="ECO:0000313" key="1">
    <source>
        <dbReference type="EMBL" id="KAJ1191577.1"/>
    </source>
</evidence>
<keyword evidence="2" id="KW-1185">Reference proteome</keyword>
<comment type="caution">
    <text evidence="1">The sequence shown here is derived from an EMBL/GenBank/DDBJ whole genome shotgun (WGS) entry which is preliminary data.</text>
</comment>
<dbReference type="Proteomes" id="UP001066276">
    <property type="component" value="Chromosome 2_2"/>
</dbReference>
<dbReference type="EMBL" id="JANPWB010000004">
    <property type="protein sequence ID" value="KAJ1191577.1"/>
    <property type="molecule type" value="Genomic_DNA"/>
</dbReference>